<reference evidence="2" key="1">
    <citation type="submission" date="2021-06" db="EMBL/GenBank/DDBJ databases">
        <authorList>
            <person name="Arsene-Ploetze F."/>
        </authorList>
    </citation>
    <scope>NUCLEOTIDE SEQUENCE</scope>
    <source>
        <strain evidence="2">SBRY1</strain>
    </source>
</reference>
<evidence type="ECO:0000313" key="3">
    <source>
        <dbReference type="Proteomes" id="UP001153328"/>
    </source>
</evidence>
<evidence type="ECO:0000313" key="2">
    <source>
        <dbReference type="EMBL" id="CAG7645423.1"/>
    </source>
</evidence>
<organism evidence="2 3">
    <name type="scientific">Actinacidiphila bryophytorum</name>
    <dbReference type="NCBI Taxonomy" id="1436133"/>
    <lineage>
        <taxon>Bacteria</taxon>
        <taxon>Bacillati</taxon>
        <taxon>Actinomycetota</taxon>
        <taxon>Actinomycetes</taxon>
        <taxon>Kitasatosporales</taxon>
        <taxon>Streptomycetaceae</taxon>
        <taxon>Actinacidiphila</taxon>
    </lineage>
</organism>
<proteinExistence type="predicted"/>
<sequence>MPRRPAVGRGHRLRRESQGWHEGTGTVSPHSLRPVLCRAHAPRRVRPSDRRPPGWLSTGWLA</sequence>
<dbReference type="Proteomes" id="UP001153328">
    <property type="component" value="Unassembled WGS sequence"/>
</dbReference>
<protein>
    <submittedName>
        <fullName evidence="2">Uncharacterized protein</fullName>
    </submittedName>
</protein>
<name>A0A9W4H2D9_9ACTN</name>
<feature type="region of interest" description="Disordered" evidence="1">
    <location>
        <begin position="1"/>
        <end position="62"/>
    </location>
</feature>
<comment type="caution">
    <text evidence="2">The sequence shown here is derived from an EMBL/GenBank/DDBJ whole genome shotgun (WGS) entry which is preliminary data.</text>
</comment>
<gene>
    <name evidence="2" type="ORF">SBRY_40153</name>
</gene>
<accession>A0A9W4H2D9</accession>
<keyword evidence="3" id="KW-1185">Reference proteome</keyword>
<dbReference type="EMBL" id="CAJVAX010000018">
    <property type="protein sequence ID" value="CAG7645423.1"/>
    <property type="molecule type" value="Genomic_DNA"/>
</dbReference>
<evidence type="ECO:0000256" key="1">
    <source>
        <dbReference type="SAM" id="MobiDB-lite"/>
    </source>
</evidence>
<dbReference type="AlphaFoldDB" id="A0A9W4H2D9"/>